<evidence type="ECO:0000256" key="1">
    <source>
        <dbReference type="SAM" id="Phobius"/>
    </source>
</evidence>
<protein>
    <submittedName>
        <fullName evidence="2">Uncharacterized protein</fullName>
    </submittedName>
</protein>
<organism evidence="2 3">
    <name type="scientific">Virgisporangium aliadipatigenens</name>
    <dbReference type="NCBI Taxonomy" id="741659"/>
    <lineage>
        <taxon>Bacteria</taxon>
        <taxon>Bacillati</taxon>
        <taxon>Actinomycetota</taxon>
        <taxon>Actinomycetes</taxon>
        <taxon>Micromonosporales</taxon>
        <taxon>Micromonosporaceae</taxon>
        <taxon>Virgisporangium</taxon>
    </lineage>
</organism>
<dbReference type="Proteomes" id="UP000619260">
    <property type="component" value="Unassembled WGS sequence"/>
</dbReference>
<sequence length="406" mass="44499">MGPVVSVVLLVLPLALALADPSPRTLFGSLCGLLGAVFVLWLGPLGRRPGLPVTAFTQPALHALVRGVADGLGVRRRYDVRLVGEPTVEARVGRLRRELHIGLPLLAVLTRAELRALVGGALAILDRPDGELVAKLRRRWSVHLHENARDGLAPLAAELIPPLDAAAATAAGRADVAAWAFALQEAADLEYVLYLEDVATPPPRWWARAVIDLDEGWCARLAHGIDDPVWDRETAEQLAFAHPGLADEARLLGGRHMVLRTSDDPVEVLPLSVRQRRRLARVTLDIPATYLVVWCRIVDAPQAWWRRRARREADEYRLAAGTRSRAVDVLVLTVLADTSTPHELRHAATVLVEDALLHTGRRLEHPAVRGVLIGPDGERIDRKAIDEALAEPGYPTLRGWLQNEPC</sequence>
<keyword evidence="1" id="KW-0812">Transmembrane</keyword>
<evidence type="ECO:0000313" key="3">
    <source>
        <dbReference type="Proteomes" id="UP000619260"/>
    </source>
</evidence>
<evidence type="ECO:0000313" key="2">
    <source>
        <dbReference type="EMBL" id="GIJ44212.1"/>
    </source>
</evidence>
<dbReference type="AlphaFoldDB" id="A0A8J3YH85"/>
<name>A0A8J3YH85_9ACTN</name>
<comment type="caution">
    <text evidence="2">The sequence shown here is derived from an EMBL/GenBank/DDBJ whole genome shotgun (WGS) entry which is preliminary data.</text>
</comment>
<accession>A0A8J3YH85</accession>
<gene>
    <name evidence="2" type="ORF">Val02_10980</name>
</gene>
<reference evidence="2" key="1">
    <citation type="submission" date="2021-01" db="EMBL/GenBank/DDBJ databases">
        <title>Whole genome shotgun sequence of Virgisporangium aliadipatigenens NBRC 105644.</title>
        <authorList>
            <person name="Komaki H."/>
            <person name="Tamura T."/>
        </authorList>
    </citation>
    <scope>NUCLEOTIDE SEQUENCE</scope>
    <source>
        <strain evidence="2">NBRC 105644</strain>
    </source>
</reference>
<keyword evidence="3" id="KW-1185">Reference proteome</keyword>
<keyword evidence="1" id="KW-1133">Transmembrane helix</keyword>
<dbReference type="EMBL" id="BOPF01000003">
    <property type="protein sequence ID" value="GIJ44212.1"/>
    <property type="molecule type" value="Genomic_DNA"/>
</dbReference>
<keyword evidence="1" id="KW-0472">Membrane</keyword>
<proteinExistence type="predicted"/>
<feature type="transmembrane region" description="Helical" evidence="1">
    <location>
        <begin position="27"/>
        <end position="45"/>
    </location>
</feature>